<sequence length="347" mass="40325">MVMSRWVPYGVLSTTLAVSVVVHAFQERPNFYAACVYLSQSSACSIVLANMFFVATLMFGKLLQHLCFGRLRAIEVEHLYERSWYAVTESCLAMTIFREEFDSRFLLYFTTLIFVKIFHWLAHDRVDFMEQTTEGVSKKFHVRMCTIIGSLLAVDFFMAKSALDDIFRYGPNAMILFAFEFTILGSIILSVAGKYILNLIESRMHEQWDNKQTYVFYLDLLADFFKLVTYIAFFATVFTFYGLPLHIVRDLYVTLRSFTTKCRNFLRFRQATRDMDTRYPDATPAELEALGDPTCIVCRDDMLHASQPSEEGEPARSPLDKPKKLPCNHILHFRCLRSWLERQQSCP</sequence>
<evidence type="ECO:0000256" key="15">
    <source>
        <dbReference type="PROSITE-ProRule" id="PRU00175"/>
    </source>
</evidence>
<keyword evidence="9 15" id="KW-0863">Zinc-finger</keyword>
<dbReference type="PANTHER" id="PTHR22763:SF184">
    <property type="entry name" value="E3 UBIQUITIN-PROTEIN LIGASE SYNOVIOLIN"/>
    <property type="match status" value="1"/>
</dbReference>
<evidence type="ECO:0000256" key="6">
    <source>
        <dbReference type="ARBA" id="ARBA00022679"/>
    </source>
</evidence>
<dbReference type="InterPro" id="IPR001841">
    <property type="entry name" value="Znf_RING"/>
</dbReference>
<dbReference type="InterPro" id="IPR057992">
    <property type="entry name" value="TPR_SYVN1_N"/>
</dbReference>
<feature type="non-terminal residue" evidence="18">
    <location>
        <position position="347"/>
    </location>
</feature>
<comment type="subcellular location">
    <subcellularLocation>
        <location evidence="2">Endoplasmic reticulum membrane</location>
        <topology evidence="2">Multi-pass membrane protein</topology>
    </subcellularLocation>
</comment>
<proteinExistence type="inferred from homology"/>
<dbReference type="Pfam" id="PF00097">
    <property type="entry name" value="zf-C3HC4"/>
    <property type="match status" value="1"/>
</dbReference>
<keyword evidence="10" id="KW-0833">Ubl conjugation pathway</keyword>
<evidence type="ECO:0000256" key="2">
    <source>
        <dbReference type="ARBA" id="ARBA00004477"/>
    </source>
</evidence>
<dbReference type="PANTHER" id="PTHR22763">
    <property type="entry name" value="RING ZINC FINGER PROTEIN"/>
    <property type="match status" value="1"/>
</dbReference>
<gene>
    <name evidence="18" type="ORF">BCR37DRAFT_332012</name>
</gene>
<protein>
    <recommendedName>
        <fullName evidence="5">RING-type E3 ubiquitin transferase</fullName>
        <ecNumber evidence="5">2.3.2.27</ecNumber>
    </recommendedName>
</protein>
<accession>A0A1Y2FAD3</accession>
<feature type="domain" description="RING-type" evidence="17">
    <location>
        <begin position="295"/>
        <end position="347"/>
    </location>
</feature>
<evidence type="ECO:0000256" key="14">
    <source>
        <dbReference type="ARBA" id="ARBA00023136"/>
    </source>
</evidence>
<comment type="catalytic activity">
    <reaction evidence="1">
        <text>S-ubiquitinyl-[E2 ubiquitin-conjugating enzyme]-L-cysteine + [acceptor protein]-L-lysine = [E2 ubiquitin-conjugating enzyme]-L-cysteine + N(6)-ubiquitinyl-[acceptor protein]-L-lysine.</text>
        <dbReference type="EC" id="2.3.2.27"/>
    </reaction>
</comment>
<evidence type="ECO:0000313" key="19">
    <source>
        <dbReference type="Proteomes" id="UP000193685"/>
    </source>
</evidence>
<reference evidence="18 19" key="1">
    <citation type="submission" date="2016-07" db="EMBL/GenBank/DDBJ databases">
        <title>Pervasive Adenine N6-methylation of Active Genes in Fungi.</title>
        <authorList>
            <consortium name="DOE Joint Genome Institute"/>
            <person name="Mondo S.J."/>
            <person name="Dannebaum R.O."/>
            <person name="Kuo R.C."/>
            <person name="Labutti K."/>
            <person name="Haridas S."/>
            <person name="Kuo A."/>
            <person name="Salamov A."/>
            <person name="Ahrendt S.R."/>
            <person name="Lipzen A."/>
            <person name="Sullivan W."/>
            <person name="Andreopoulos W.B."/>
            <person name="Clum A."/>
            <person name="Lindquist E."/>
            <person name="Daum C."/>
            <person name="Ramamoorthy G.K."/>
            <person name="Gryganskyi A."/>
            <person name="Culley D."/>
            <person name="Magnuson J.K."/>
            <person name="James T.Y."/>
            <person name="O'Malley M.A."/>
            <person name="Stajich J.E."/>
            <person name="Spatafora J.W."/>
            <person name="Visel A."/>
            <person name="Grigoriev I.V."/>
        </authorList>
    </citation>
    <scope>NUCLEOTIDE SEQUENCE [LARGE SCALE GENOMIC DNA]</scope>
    <source>
        <strain evidence="18 19">12-1054</strain>
    </source>
</reference>
<dbReference type="InterPro" id="IPR013083">
    <property type="entry name" value="Znf_RING/FYVE/PHD"/>
</dbReference>
<dbReference type="InterPro" id="IPR058051">
    <property type="entry name" value="Znf_RING_synoviolin"/>
</dbReference>
<feature type="transmembrane region" description="Helical" evidence="16">
    <location>
        <begin position="175"/>
        <end position="197"/>
    </location>
</feature>
<dbReference type="Pfam" id="PF25563">
    <property type="entry name" value="TPR_SYVN1_N"/>
    <property type="match status" value="1"/>
</dbReference>
<comment type="caution">
    <text evidence="18">The sequence shown here is derived from an EMBL/GenBank/DDBJ whole genome shotgun (WGS) entry which is preliminary data.</text>
</comment>
<dbReference type="GO" id="GO:0005789">
    <property type="term" value="C:endoplasmic reticulum membrane"/>
    <property type="evidence" value="ECO:0007669"/>
    <property type="project" value="UniProtKB-SubCell"/>
</dbReference>
<evidence type="ECO:0000256" key="1">
    <source>
        <dbReference type="ARBA" id="ARBA00000900"/>
    </source>
</evidence>
<dbReference type="GeneID" id="63783644"/>
<keyword evidence="11" id="KW-0256">Endoplasmic reticulum</keyword>
<dbReference type="SUPFAM" id="SSF57850">
    <property type="entry name" value="RING/U-box"/>
    <property type="match status" value="1"/>
</dbReference>
<evidence type="ECO:0000256" key="10">
    <source>
        <dbReference type="ARBA" id="ARBA00022786"/>
    </source>
</evidence>
<feature type="transmembrane region" description="Helical" evidence="16">
    <location>
        <begin position="227"/>
        <end position="248"/>
    </location>
</feature>
<dbReference type="GO" id="GO:0036503">
    <property type="term" value="P:ERAD pathway"/>
    <property type="evidence" value="ECO:0007669"/>
    <property type="project" value="TreeGrafter"/>
</dbReference>
<dbReference type="InterPro" id="IPR050731">
    <property type="entry name" value="HRD1_E3_ubiq-ligases"/>
</dbReference>
<evidence type="ECO:0000256" key="16">
    <source>
        <dbReference type="SAM" id="Phobius"/>
    </source>
</evidence>
<dbReference type="CDD" id="cd16479">
    <property type="entry name" value="RING-H2_synoviolin"/>
    <property type="match status" value="1"/>
</dbReference>
<comment type="pathway">
    <text evidence="3">Protein modification; protein ubiquitination.</text>
</comment>
<dbReference type="OMA" id="ANLTMFT"/>
<keyword evidence="13 16" id="KW-1133">Transmembrane helix</keyword>
<dbReference type="AlphaFoldDB" id="A0A1Y2FAD3"/>
<evidence type="ECO:0000256" key="4">
    <source>
        <dbReference type="ARBA" id="ARBA00010089"/>
    </source>
</evidence>
<evidence type="ECO:0000256" key="9">
    <source>
        <dbReference type="ARBA" id="ARBA00022771"/>
    </source>
</evidence>
<dbReference type="EMBL" id="MCFI01000012">
    <property type="protein sequence ID" value="ORY80882.1"/>
    <property type="molecule type" value="Genomic_DNA"/>
</dbReference>
<dbReference type="InterPro" id="IPR018957">
    <property type="entry name" value="Znf_C3HC4_RING-type"/>
</dbReference>
<evidence type="ECO:0000256" key="11">
    <source>
        <dbReference type="ARBA" id="ARBA00022824"/>
    </source>
</evidence>
<keyword evidence="19" id="KW-1185">Reference proteome</keyword>
<evidence type="ECO:0000256" key="5">
    <source>
        <dbReference type="ARBA" id="ARBA00012483"/>
    </source>
</evidence>
<keyword evidence="12" id="KW-0862">Zinc</keyword>
<comment type="similarity">
    <text evidence="4">Belongs to the HRD1 family.</text>
</comment>
<keyword evidence="6" id="KW-0808">Transferase</keyword>
<dbReference type="Gene3D" id="3.30.40.10">
    <property type="entry name" value="Zinc/RING finger domain, C3HC4 (zinc finger)"/>
    <property type="match status" value="1"/>
</dbReference>
<dbReference type="GO" id="GO:0008270">
    <property type="term" value="F:zinc ion binding"/>
    <property type="evidence" value="ECO:0007669"/>
    <property type="project" value="UniProtKB-KW"/>
</dbReference>
<feature type="transmembrane region" description="Helical" evidence="16">
    <location>
        <begin position="105"/>
        <end position="121"/>
    </location>
</feature>
<dbReference type="STRING" id="56484.A0A1Y2FAD3"/>
<dbReference type="Proteomes" id="UP000193685">
    <property type="component" value="Unassembled WGS sequence"/>
</dbReference>
<dbReference type="PROSITE" id="PS50089">
    <property type="entry name" value="ZF_RING_2"/>
    <property type="match status" value="1"/>
</dbReference>
<organism evidence="18 19">
    <name type="scientific">Protomyces lactucae-debilis</name>
    <dbReference type="NCBI Taxonomy" id="2754530"/>
    <lineage>
        <taxon>Eukaryota</taxon>
        <taxon>Fungi</taxon>
        <taxon>Dikarya</taxon>
        <taxon>Ascomycota</taxon>
        <taxon>Taphrinomycotina</taxon>
        <taxon>Taphrinomycetes</taxon>
        <taxon>Taphrinales</taxon>
        <taxon>Protomycetaceae</taxon>
        <taxon>Protomyces</taxon>
    </lineage>
</organism>
<name>A0A1Y2FAD3_PROLT</name>
<evidence type="ECO:0000256" key="3">
    <source>
        <dbReference type="ARBA" id="ARBA00004906"/>
    </source>
</evidence>
<evidence type="ECO:0000256" key="13">
    <source>
        <dbReference type="ARBA" id="ARBA00022989"/>
    </source>
</evidence>
<evidence type="ECO:0000256" key="8">
    <source>
        <dbReference type="ARBA" id="ARBA00022723"/>
    </source>
</evidence>
<dbReference type="GO" id="GO:0043161">
    <property type="term" value="P:proteasome-mediated ubiquitin-dependent protein catabolic process"/>
    <property type="evidence" value="ECO:0007669"/>
    <property type="project" value="TreeGrafter"/>
</dbReference>
<evidence type="ECO:0000256" key="7">
    <source>
        <dbReference type="ARBA" id="ARBA00022692"/>
    </source>
</evidence>
<dbReference type="EC" id="2.3.2.27" evidence="5"/>
<dbReference type="GO" id="GO:0061630">
    <property type="term" value="F:ubiquitin protein ligase activity"/>
    <property type="evidence" value="ECO:0007669"/>
    <property type="project" value="UniProtKB-EC"/>
</dbReference>
<keyword evidence="8" id="KW-0479">Metal-binding</keyword>
<evidence type="ECO:0000259" key="17">
    <source>
        <dbReference type="PROSITE" id="PS50089"/>
    </source>
</evidence>
<dbReference type="RefSeq" id="XP_040724527.1">
    <property type="nucleotide sequence ID" value="XM_040867045.1"/>
</dbReference>
<keyword evidence="7 16" id="KW-0812">Transmembrane</keyword>
<feature type="transmembrane region" description="Helical" evidence="16">
    <location>
        <begin position="40"/>
        <end position="63"/>
    </location>
</feature>
<keyword evidence="14 16" id="KW-0472">Membrane</keyword>
<dbReference type="OrthoDB" id="7759664at2759"/>
<evidence type="ECO:0000256" key="12">
    <source>
        <dbReference type="ARBA" id="ARBA00022833"/>
    </source>
</evidence>
<evidence type="ECO:0000313" key="18">
    <source>
        <dbReference type="EMBL" id="ORY80882.1"/>
    </source>
</evidence>